<dbReference type="PANTHER" id="PTHR47098">
    <property type="entry name" value="PROTEIN MAK32"/>
    <property type="match status" value="1"/>
</dbReference>
<sequence length="580" mass="61446">MTASDFALLPEEAEVADPSLPLVVLLGWVGAERDGALLKYAQLLAQHGYPSVRSVQPTATAFSPFEAPRRRWTLALLAALEASGLWPRRRLVLYCFSNGGAFVVEQLLLLAEQDERYAHLPASVAGLVFDSAPAFTHPGALQRVLAETEPPGWRRTAMSAYYAAARVLLRGDRRAEHFWANMQRLHWGRPQLFLFSKDDHLCDGAKLSELVAAKRAAGQRVTARCWQRSGHVAHFRHHREEYTALLLGFLESAAAEPAAVAAAAARAANAAEPLPVGDVPLLDMLGFTLIIDDIVNHLGESAMGLLGGGGPQALWGAQLQRGQRAHVALAAGVGTDLPPGCAAQLQLYGVDTGALVRHQDGKSPRAWQLMELDGRRHEIWRTPFTPQLDPSLELLAELRAAAASVSGLVCAETFAAADAVVPPADLRAFMQQLDVFSPNEAEAASMLYGRSPGGAVPEAARREPRRLTEPFLEAGASLVLLRRGPLGVVVQSTTSAAAWRLPAFAGTRVVDPTGCGNAACGAFLGALAAGEGLTAAGAWACAASSLMAECRGSPQVAPGLLADEAARRQAAVVAAATRVS</sequence>
<keyword evidence="3" id="KW-1185">Reference proteome</keyword>
<dbReference type="GO" id="GO:0000502">
    <property type="term" value="C:proteasome complex"/>
    <property type="evidence" value="ECO:0007669"/>
    <property type="project" value="UniProtKB-KW"/>
</dbReference>
<dbReference type="InterPro" id="IPR029056">
    <property type="entry name" value="Ribokinase-like"/>
</dbReference>
<dbReference type="Pfam" id="PF00294">
    <property type="entry name" value="PfkB"/>
    <property type="match status" value="1"/>
</dbReference>
<evidence type="ECO:0000259" key="1">
    <source>
        <dbReference type="Pfam" id="PF00294"/>
    </source>
</evidence>
<accession>A0A2P6V669</accession>
<name>A0A2P6V669_9CHLO</name>
<keyword evidence="2" id="KW-0647">Proteasome</keyword>
<feature type="domain" description="Carbohydrate kinase PfkB" evidence="1">
    <location>
        <begin position="424"/>
        <end position="553"/>
    </location>
</feature>
<dbReference type="Proteomes" id="UP000239649">
    <property type="component" value="Unassembled WGS sequence"/>
</dbReference>
<evidence type="ECO:0000313" key="3">
    <source>
        <dbReference type="Proteomes" id="UP000239649"/>
    </source>
</evidence>
<dbReference type="InterPro" id="IPR029058">
    <property type="entry name" value="AB_hydrolase_fold"/>
</dbReference>
<dbReference type="Pfam" id="PF05705">
    <property type="entry name" value="DUF829"/>
    <property type="match status" value="1"/>
</dbReference>
<reference evidence="2 3" key="1">
    <citation type="journal article" date="2018" name="Plant J.">
        <title>Genome sequences of Chlorella sorokiniana UTEX 1602 and Micractinium conductrix SAG 241.80: implications to maltose excretion by a green alga.</title>
        <authorList>
            <person name="Arriola M.B."/>
            <person name="Velmurugan N."/>
            <person name="Zhang Y."/>
            <person name="Plunkett M.H."/>
            <person name="Hondzo H."/>
            <person name="Barney B.M."/>
        </authorList>
    </citation>
    <scope>NUCLEOTIDE SEQUENCE [LARGE SCALE GENOMIC DNA]</scope>
    <source>
        <strain evidence="2 3">SAG 241.80</strain>
    </source>
</reference>
<dbReference type="AlphaFoldDB" id="A0A2P6V669"/>
<dbReference type="InterPro" id="IPR011611">
    <property type="entry name" value="PfkB_dom"/>
</dbReference>
<comment type="caution">
    <text evidence="2">The sequence shown here is derived from an EMBL/GenBank/DDBJ whole genome shotgun (WGS) entry which is preliminary data.</text>
</comment>
<dbReference type="PANTHER" id="PTHR47098:SF2">
    <property type="entry name" value="PROTEIN MAK32"/>
    <property type="match status" value="1"/>
</dbReference>
<dbReference type="SUPFAM" id="SSF53474">
    <property type="entry name" value="alpha/beta-Hydrolases"/>
    <property type="match status" value="1"/>
</dbReference>
<dbReference type="EMBL" id="LHPF02000026">
    <property type="protein sequence ID" value="PSC69570.1"/>
    <property type="molecule type" value="Genomic_DNA"/>
</dbReference>
<dbReference type="Gene3D" id="3.40.50.1820">
    <property type="entry name" value="alpha/beta hydrolase"/>
    <property type="match status" value="1"/>
</dbReference>
<gene>
    <name evidence="2" type="ORF">C2E20_6981</name>
</gene>
<proteinExistence type="predicted"/>
<organism evidence="2 3">
    <name type="scientific">Micractinium conductrix</name>
    <dbReference type="NCBI Taxonomy" id="554055"/>
    <lineage>
        <taxon>Eukaryota</taxon>
        <taxon>Viridiplantae</taxon>
        <taxon>Chlorophyta</taxon>
        <taxon>core chlorophytes</taxon>
        <taxon>Trebouxiophyceae</taxon>
        <taxon>Chlorellales</taxon>
        <taxon>Chlorellaceae</taxon>
        <taxon>Chlorella clade</taxon>
        <taxon>Micractinium</taxon>
    </lineage>
</organism>
<evidence type="ECO:0000313" key="2">
    <source>
        <dbReference type="EMBL" id="PSC69570.1"/>
    </source>
</evidence>
<protein>
    <submittedName>
        <fullName evidence="2">26S proteasome regulatory subunit</fullName>
    </submittedName>
</protein>
<dbReference type="InterPro" id="IPR008547">
    <property type="entry name" value="DUF829_TMEM53"/>
</dbReference>
<dbReference type="Gene3D" id="3.40.1190.20">
    <property type="match status" value="1"/>
</dbReference>
<dbReference type="OrthoDB" id="564271at2759"/>
<dbReference type="SUPFAM" id="SSF53613">
    <property type="entry name" value="Ribokinase-like"/>
    <property type="match status" value="1"/>
</dbReference>